<proteinExistence type="predicted"/>
<dbReference type="PROSITE" id="PS50930">
    <property type="entry name" value="HTH_LYTTR"/>
    <property type="match status" value="1"/>
</dbReference>
<dbReference type="InterPro" id="IPR011006">
    <property type="entry name" value="CheY-like_superfamily"/>
</dbReference>
<dbReference type="PROSITE" id="PS50110">
    <property type="entry name" value="RESPONSE_REGULATORY"/>
    <property type="match status" value="1"/>
</dbReference>
<evidence type="ECO:0000313" key="5">
    <source>
        <dbReference type="Proteomes" id="UP000737171"/>
    </source>
</evidence>
<dbReference type="SUPFAM" id="SSF52172">
    <property type="entry name" value="CheY-like"/>
    <property type="match status" value="1"/>
</dbReference>
<dbReference type="Proteomes" id="UP000737171">
    <property type="component" value="Unassembled WGS sequence"/>
</dbReference>
<feature type="domain" description="Response regulatory" evidence="2">
    <location>
        <begin position="2"/>
        <end position="114"/>
    </location>
</feature>
<evidence type="ECO:0000313" key="4">
    <source>
        <dbReference type="EMBL" id="NRF66545.1"/>
    </source>
</evidence>
<accession>A0ABX2EBN4</accession>
<dbReference type="RefSeq" id="WP_173121671.1">
    <property type="nucleotide sequence ID" value="NZ_JABRWJ010000002.1"/>
</dbReference>
<name>A0ABX2EBN4_9BURK</name>
<feature type="domain" description="HTH LytTR-type" evidence="3">
    <location>
        <begin position="128"/>
        <end position="231"/>
    </location>
</feature>
<keyword evidence="1" id="KW-0597">Phosphoprotein</keyword>
<comment type="caution">
    <text evidence="4">The sequence shown here is derived from an EMBL/GenBank/DDBJ whole genome shotgun (WGS) entry which is preliminary data.</text>
</comment>
<dbReference type="InterPro" id="IPR046947">
    <property type="entry name" value="LytR-like"/>
</dbReference>
<dbReference type="Gene3D" id="3.40.50.2300">
    <property type="match status" value="1"/>
</dbReference>
<feature type="modified residue" description="4-aspartylphosphate" evidence="1">
    <location>
        <position position="53"/>
    </location>
</feature>
<sequence>MRVLIVDDEAPARRRLRQLLAAIDDVEVVGEAADGEAALALAEQLKPALLLLDVQMPELDGLAVAASLPDDGPAVVFVTAHDVYALQAFDAQALDYLLKPVAFERLQRALERVRRRAAPRASVPARQLLVPTRQGLQVLPCTDIAWLEAADNYVTLHAGAREYLLRRTLAGLLADLGTGFVRVHRSAAVALAQVASVQPNDKGDALIRLRCGAEVVCSRGYRAALMRRLADGT</sequence>
<protein>
    <submittedName>
        <fullName evidence="4">Response regulator transcription factor</fullName>
    </submittedName>
</protein>
<dbReference type="Pfam" id="PF04397">
    <property type="entry name" value="LytTR"/>
    <property type="match status" value="1"/>
</dbReference>
<dbReference type="SMART" id="SM00850">
    <property type="entry name" value="LytTR"/>
    <property type="match status" value="1"/>
</dbReference>
<dbReference type="Pfam" id="PF00072">
    <property type="entry name" value="Response_reg"/>
    <property type="match status" value="1"/>
</dbReference>
<organism evidence="4 5">
    <name type="scientific">Pseudaquabacterium terrae</name>
    <dbReference type="NCBI Taxonomy" id="2732868"/>
    <lineage>
        <taxon>Bacteria</taxon>
        <taxon>Pseudomonadati</taxon>
        <taxon>Pseudomonadota</taxon>
        <taxon>Betaproteobacteria</taxon>
        <taxon>Burkholderiales</taxon>
        <taxon>Sphaerotilaceae</taxon>
        <taxon>Pseudaquabacterium</taxon>
    </lineage>
</organism>
<dbReference type="InterPro" id="IPR001789">
    <property type="entry name" value="Sig_transdc_resp-reg_receiver"/>
</dbReference>
<dbReference type="Gene3D" id="2.40.50.1020">
    <property type="entry name" value="LytTr DNA-binding domain"/>
    <property type="match status" value="1"/>
</dbReference>
<dbReference type="InterPro" id="IPR007492">
    <property type="entry name" value="LytTR_DNA-bd_dom"/>
</dbReference>
<gene>
    <name evidence="4" type="ORF">HLB44_06085</name>
</gene>
<evidence type="ECO:0000259" key="2">
    <source>
        <dbReference type="PROSITE" id="PS50110"/>
    </source>
</evidence>
<evidence type="ECO:0000259" key="3">
    <source>
        <dbReference type="PROSITE" id="PS50930"/>
    </source>
</evidence>
<keyword evidence="5" id="KW-1185">Reference proteome</keyword>
<dbReference type="SMART" id="SM00448">
    <property type="entry name" value="REC"/>
    <property type="match status" value="1"/>
</dbReference>
<reference evidence="4 5" key="1">
    <citation type="submission" date="2020-05" db="EMBL/GenBank/DDBJ databases">
        <title>Aquincola sp. isolate from soil.</title>
        <authorList>
            <person name="Han J."/>
            <person name="Kim D.-U."/>
        </authorList>
    </citation>
    <scope>NUCLEOTIDE SEQUENCE [LARGE SCALE GENOMIC DNA]</scope>
    <source>
        <strain evidence="4 5">S2</strain>
    </source>
</reference>
<evidence type="ECO:0000256" key="1">
    <source>
        <dbReference type="PROSITE-ProRule" id="PRU00169"/>
    </source>
</evidence>
<dbReference type="PANTHER" id="PTHR37299:SF1">
    <property type="entry name" value="STAGE 0 SPORULATION PROTEIN A HOMOLOG"/>
    <property type="match status" value="1"/>
</dbReference>
<dbReference type="EMBL" id="JABRWJ010000002">
    <property type="protein sequence ID" value="NRF66545.1"/>
    <property type="molecule type" value="Genomic_DNA"/>
</dbReference>
<dbReference type="PANTHER" id="PTHR37299">
    <property type="entry name" value="TRANSCRIPTIONAL REGULATOR-RELATED"/>
    <property type="match status" value="1"/>
</dbReference>